<dbReference type="AlphaFoldDB" id="A0AAD5VY02"/>
<reference evidence="2" key="1">
    <citation type="submission" date="2022-07" db="EMBL/GenBank/DDBJ databases">
        <title>Genome Sequence of Leucocoprinus birnbaumii.</title>
        <authorList>
            <person name="Buettner E."/>
        </authorList>
    </citation>
    <scope>NUCLEOTIDE SEQUENCE</scope>
    <source>
        <strain evidence="2">VT141</strain>
    </source>
</reference>
<feature type="domain" description="F-box" evidence="1">
    <location>
        <begin position="2"/>
        <end position="50"/>
    </location>
</feature>
<dbReference type="PROSITE" id="PS50181">
    <property type="entry name" value="FBOX"/>
    <property type="match status" value="1"/>
</dbReference>
<keyword evidence="3" id="KW-1185">Reference proteome</keyword>
<evidence type="ECO:0000259" key="1">
    <source>
        <dbReference type="PROSITE" id="PS50181"/>
    </source>
</evidence>
<gene>
    <name evidence="2" type="ORF">NP233_g4135</name>
</gene>
<dbReference type="EMBL" id="JANIEX010000215">
    <property type="protein sequence ID" value="KAJ3570860.1"/>
    <property type="molecule type" value="Genomic_DNA"/>
</dbReference>
<dbReference type="InterPro" id="IPR001810">
    <property type="entry name" value="F-box_dom"/>
</dbReference>
<protein>
    <recommendedName>
        <fullName evidence="1">F-box domain-containing protein</fullName>
    </recommendedName>
</protein>
<comment type="caution">
    <text evidence="2">The sequence shown here is derived from an EMBL/GenBank/DDBJ whole genome shotgun (WGS) entry which is preliminary data.</text>
</comment>
<proteinExistence type="predicted"/>
<evidence type="ECO:0000313" key="3">
    <source>
        <dbReference type="Proteomes" id="UP001213000"/>
    </source>
</evidence>
<evidence type="ECO:0000313" key="2">
    <source>
        <dbReference type="EMBL" id="KAJ3570860.1"/>
    </source>
</evidence>
<organism evidence="2 3">
    <name type="scientific">Leucocoprinus birnbaumii</name>
    <dbReference type="NCBI Taxonomy" id="56174"/>
    <lineage>
        <taxon>Eukaryota</taxon>
        <taxon>Fungi</taxon>
        <taxon>Dikarya</taxon>
        <taxon>Basidiomycota</taxon>
        <taxon>Agaricomycotina</taxon>
        <taxon>Agaricomycetes</taxon>
        <taxon>Agaricomycetidae</taxon>
        <taxon>Agaricales</taxon>
        <taxon>Agaricineae</taxon>
        <taxon>Agaricaceae</taxon>
        <taxon>Leucocoprinus</taxon>
    </lineage>
</organism>
<dbReference type="SUPFAM" id="SSF81383">
    <property type="entry name" value="F-box domain"/>
    <property type="match status" value="1"/>
</dbReference>
<sequence>MYSPFDELPQEVLEKILSFLPRGKENRFRDLRLVSRRLDTIVSAEIFYKISFLAFRPFPVYPKQGIAETESVCKNIKLLNLSSGIPADRHEIDSRSWLKLMELFIPKLTNLTCLVWWHVIVDCDYGPRGVERMIGLFGSLPNLRELTLGLYAYPPIELHRYKPDEDFHFPLEPISNLHKLGVTWELERRPPPTILQQISALIARSPNMEEFKFVIPYAYYRQEGYGTQVTLGEIFEGALSMNTPLRLRSLETRAVVVDGIDFRRHLRHFYHLERLRVRHDPSSSATRNIGEVLEALSSERIYLQNIHIDAISDPRVFDYLSTFSGVQELSLKPGGPLDDSPALIKRFFQSVLPAQSGSLRFLRLGGNLRTQWSRLIRVQDLSRLMECQLLENIFCWVWVTFEEAQSKDSTVLDRWFETAVQLRSLKQLKCPPVTLKERRFESRTVSEQSLPGQAKHDSEVRMFVEKVAFEFKRKWQGKAGFCIDTRYGK</sequence>
<accession>A0AAD5VY02</accession>
<dbReference type="SUPFAM" id="SSF52047">
    <property type="entry name" value="RNI-like"/>
    <property type="match status" value="1"/>
</dbReference>
<dbReference type="Proteomes" id="UP001213000">
    <property type="component" value="Unassembled WGS sequence"/>
</dbReference>
<dbReference type="InterPro" id="IPR036047">
    <property type="entry name" value="F-box-like_dom_sf"/>
</dbReference>
<name>A0AAD5VY02_9AGAR</name>